<reference evidence="3 4" key="1">
    <citation type="submission" date="2016-03" db="EMBL/GenBank/DDBJ databases">
        <authorList>
            <person name="Devillers H."/>
        </authorList>
    </citation>
    <scope>NUCLEOTIDE SEQUENCE [LARGE SCALE GENOMIC DNA]</scope>
    <source>
        <strain evidence="3">CBS 11717</strain>
    </source>
</reference>
<name>A0A1G4JAN6_9SACH</name>
<dbReference type="AlphaFoldDB" id="A0A1G4JAN6"/>
<sequence length="652" mass="72058">MSSFFRDNALGFKRRSNVFSKHSTGEADPENVGECSEGHSSARSRLMISNSTTTDTTVCDANMAESTPKMGKRTSSGGIVMKVKSVGDVVDVAESSDVLLDAFANAQKISSSIRLELKRSKSENQRQHAEIANYRTELTNLSERLRGHGELLKNVGETCNQLKAREIGSEESLRALSAQMLSTNEKVCVLQRQHEQLRQNYADVKARCEQEQLKVAEKQNLLVACRTGLQEEEECNVAIMDELKAARIYSNDLLERVLKNLDLTVKKESTSMGKMLKAEQQSCGELTTLSAKNAEICESLKTTCETVLKTFSNKLAKQLATSFSNFSANISSGMKDMTPTCSVSIDVGRIHKTLEFIESQMALSGNGIATSKLDCSLLEIMHMLRGAADSVSAISEMIEAQNADIARLQIDRENVSDLQRECHQISLQKGEAINMINAKDAEIKTLRDKVLGLKTQQKEMNELVTKKDKEIERIRCEVRSVETMFASQFAAQANILGMITAERNALKKKVEKSVVNDQSFAEESCRDVPRGRENPASVTKKVEMQGKVSLPEEELEAAKKLIGRVKPAPAVHSAGLKARRTKTALGPPTRAQTSDTHGDNHEDAFELPSSSSDDLEMAVASLLKQEKSAMRATRKKKLLLEDNTSNKRTKRE</sequence>
<organism evidence="3 4">
    <name type="scientific">Lachancea mirantina</name>
    <dbReference type="NCBI Taxonomy" id="1230905"/>
    <lineage>
        <taxon>Eukaryota</taxon>
        <taxon>Fungi</taxon>
        <taxon>Dikarya</taxon>
        <taxon>Ascomycota</taxon>
        <taxon>Saccharomycotina</taxon>
        <taxon>Saccharomycetes</taxon>
        <taxon>Saccharomycetales</taxon>
        <taxon>Saccharomycetaceae</taxon>
        <taxon>Lachancea</taxon>
    </lineage>
</organism>
<gene>
    <name evidence="3" type="ORF">LAMI_0D03884G</name>
</gene>
<feature type="region of interest" description="Disordered" evidence="2">
    <location>
        <begin position="572"/>
        <end position="614"/>
    </location>
</feature>
<evidence type="ECO:0000313" key="3">
    <source>
        <dbReference type="EMBL" id="SCU86863.1"/>
    </source>
</evidence>
<dbReference type="OrthoDB" id="4036563at2759"/>
<keyword evidence="1" id="KW-0175">Coiled coil</keyword>
<feature type="region of interest" description="Disordered" evidence="2">
    <location>
        <begin position="626"/>
        <end position="652"/>
    </location>
</feature>
<feature type="region of interest" description="Disordered" evidence="2">
    <location>
        <begin position="20"/>
        <end position="42"/>
    </location>
</feature>
<dbReference type="EMBL" id="LT598463">
    <property type="protein sequence ID" value="SCU86863.1"/>
    <property type="molecule type" value="Genomic_DNA"/>
</dbReference>
<proteinExistence type="predicted"/>
<evidence type="ECO:0000256" key="1">
    <source>
        <dbReference type="SAM" id="Coils"/>
    </source>
</evidence>
<accession>A0A1G4JAN6</accession>
<evidence type="ECO:0000313" key="4">
    <source>
        <dbReference type="Proteomes" id="UP000191024"/>
    </source>
</evidence>
<keyword evidence="4" id="KW-1185">Reference proteome</keyword>
<protein>
    <submittedName>
        <fullName evidence="3">LAMI_0D03884g1_1</fullName>
    </submittedName>
</protein>
<dbReference type="STRING" id="1230905.A0A1G4JAN6"/>
<feature type="coiled-coil region" evidence="1">
    <location>
        <begin position="117"/>
        <end position="144"/>
    </location>
</feature>
<dbReference type="Proteomes" id="UP000191024">
    <property type="component" value="Chromosome D"/>
</dbReference>
<evidence type="ECO:0000256" key="2">
    <source>
        <dbReference type="SAM" id="MobiDB-lite"/>
    </source>
</evidence>